<evidence type="ECO:0000313" key="4">
    <source>
        <dbReference type="Proteomes" id="UP000770661"/>
    </source>
</evidence>
<feature type="compositionally biased region" description="Polar residues" evidence="1">
    <location>
        <begin position="183"/>
        <end position="198"/>
    </location>
</feature>
<feature type="region of interest" description="Disordered" evidence="1">
    <location>
        <begin position="141"/>
        <end position="207"/>
    </location>
</feature>
<feature type="region of interest" description="Disordered" evidence="1">
    <location>
        <begin position="101"/>
        <end position="126"/>
    </location>
</feature>
<sequence>MEQQGRRSMTEGSGLFVGKALSFFVLMFHLAHQSEYFGQETGMKRRQFVHLLVSSRKTPSPLPTYWRYYQDLSSQGDSRSGDPNIPFLPAYPSQLGLIYPRERQSTSRPRQKKRASPAPPRCRASQPLQPGALQRALAAHARLSSAALHSQPPHAAGRHTPTRLATNHVKEREVKPSREGSPWISSAYPSTDMSCADQNTRRQRTCT</sequence>
<keyword evidence="2" id="KW-0812">Transmembrane</keyword>
<dbReference type="AlphaFoldDB" id="A0A8J4Y457"/>
<dbReference type="Proteomes" id="UP000770661">
    <property type="component" value="Unassembled WGS sequence"/>
</dbReference>
<organism evidence="3 4">
    <name type="scientific">Chionoecetes opilio</name>
    <name type="common">Atlantic snow crab</name>
    <name type="synonym">Cancer opilio</name>
    <dbReference type="NCBI Taxonomy" id="41210"/>
    <lineage>
        <taxon>Eukaryota</taxon>
        <taxon>Metazoa</taxon>
        <taxon>Ecdysozoa</taxon>
        <taxon>Arthropoda</taxon>
        <taxon>Crustacea</taxon>
        <taxon>Multicrustacea</taxon>
        <taxon>Malacostraca</taxon>
        <taxon>Eumalacostraca</taxon>
        <taxon>Eucarida</taxon>
        <taxon>Decapoda</taxon>
        <taxon>Pleocyemata</taxon>
        <taxon>Brachyura</taxon>
        <taxon>Eubrachyura</taxon>
        <taxon>Majoidea</taxon>
        <taxon>Majidae</taxon>
        <taxon>Chionoecetes</taxon>
    </lineage>
</organism>
<keyword evidence="2" id="KW-0472">Membrane</keyword>
<evidence type="ECO:0000313" key="3">
    <source>
        <dbReference type="EMBL" id="KAG0721178.1"/>
    </source>
</evidence>
<evidence type="ECO:0000256" key="1">
    <source>
        <dbReference type="SAM" id="MobiDB-lite"/>
    </source>
</evidence>
<feature type="compositionally biased region" description="Basic and acidic residues" evidence="1">
    <location>
        <begin position="168"/>
        <end position="178"/>
    </location>
</feature>
<gene>
    <name evidence="3" type="ORF">GWK47_046965</name>
</gene>
<proteinExistence type="predicted"/>
<protein>
    <submittedName>
        <fullName evidence="3">Uncharacterized protein</fullName>
    </submittedName>
</protein>
<feature type="transmembrane region" description="Helical" evidence="2">
    <location>
        <begin position="12"/>
        <end position="31"/>
    </location>
</feature>
<name>A0A8J4Y457_CHIOP</name>
<feature type="compositionally biased region" description="Low complexity" evidence="1">
    <location>
        <begin position="141"/>
        <end position="151"/>
    </location>
</feature>
<keyword evidence="4" id="KW-1185">Reference proteome</keyword>
<reference evidence="3" key="1">
    <citation type="submission" date="2020-07" db="EMBL/GenBank/DDBJ databases">
        <title>The High-quality genome of the commercially important snow crab, Chionoecetes opilio.</title>
        <authorList>
            <person name="Jeong J.-H."/>
            <person name="Ryu S."/>
        </authorList>
    </citation>
    <scope>NUCLEOTIDE SEQUENCE</scope>
    <source>
        <strain evidence="3">MADBK_172401_WGS</strain>
        <tissue evidence="3">Digestive gland</tissue>
    </source>
</reference>
<evidence type="ECO:0000256" key="2">
    <source>
        <dbReference type="SAM" id="Phobius"/>
    </source>
</evidence>
<dbReference type="EMBL" id="JACEEZ010011617">
    <property type="protein sequence ID" value="KAG0721178.1"/>
    <property type="molecule type" value="Genomic_DNA"/>
</dbReference>
<keyword evidence="2" id="KW-1133">Transmembrane helix</keyword>
<comment type="caution">
    <text evidence="3">The sequence shown here is derived from an EMBL/GenBank/DDBJ whole genome shotgun (WGS) entry which is preliminary data.</text>
</comment>
<accession>A0A8J4Y457</accession>